<organism evidence="1 2">
    <name type="scientific">Formimonas warabiya</name>
    <dbReference type="NCBI Taxonomy" id="1761012"/>
    <lineage>
        <taxon>Bacteria</taxon>
        <taxon>Bacillati</taxon>
        <taxon>Bacillota</taxon>
        <taxon>Clostridia</taxon>
        <taxon>Eubacteriales</taxon>
        <taxon>Peptococcaceae</taxon>
        <taxon>Candidatus Formimonas</taxon>
    </lineage>
</organism>
<proteinExistence type="predicted"/>
<dbReference type="OrthoDB" id="2091283at2"/>
<dbReference type="AlphaFoldDB" id="A0A3G1KNX8"/>
<protein>
    <submittedName>
        <fullName evidence="1">Uncharacterized protein</fullName>
    </submittedName>
</protein>
<gene>
    <name evidence="1" type="ORF">DCMF_04665</name>
</gene>
<accession>A0A3G1KNX8</accession>
<sequence>MAELTNEMIQKRFETVSSGTYSPEIPGLPGITFIKLGLKERGQSSRAYSARLKELMAAGGYFSEALLPTVLEKACRENGMDLSVIGKQRAIQKRFYDSIPPELMDPYDKLTEEEVALLPEEVKAERQEAIEERGRQIMEFMQNFYSVADKKVFEQCRQIEALEQHLKANTAEHHARKHQMETEILLCARRSDDINIPYFSSIEDIQELEDRNRTGLVQLYLKWKQFREGLTPEFFRPNSAALQ</sequence>
<dbReference type="KEGG" id="fwa:DCMF_04665"/>
<name>A0A3G1KNX8_FORW1</name>
<keyword evidence="2" id="KW-1185">Reference proteome</keyword>
<evidence type="ECO:0000313" key="2">
    <source>
        <dbReference type="Proteomes" id="UP000323521"/>
    </source>
</evidence>
<dbReference type="Proteomes" id="UP000323521">
    <property type="component" value="Chromosome"/>
</dbReference>
<dbReference type="EMBL" id="CP017634">
    <property type="protein sequence ID" value="ATW24169.1"/>
    <property type="molecule type" value="Genomic_DNA"/>
</dbReference>
<evidence type="ECO:0000313" key="1">
    <source>
        <dbReference type="EMBL" id="ATW24169.1"/>
    </source>
</evidence>
<reference evidence="1 2" key="1">
    <citation type="submission" date="2016-10" db="EMBL/GenBank/DDBJ databases">
        <title>Complete Genome Sequence of Peptococcaceae strain DCMF.</title>
        <authorList>
            <person name="Edwards R.J."/>
            <person name="Holland S.I."/>
            <person name="Deshpande N.P."/>
            <person name="Wong Y.K."/>
            <person name="Ertan H."/>
            <person name="Manefield M."/>
            <person name="Russell T.L."/>
            <person name="Lee M.J."/>
        </authorList>
    </citation>
    <scope>NUCLEOTIDE SEQUENCE [LARGE SCALE GENOMIC DNA]</scope>
    <source>
        <strain evidence="1 2">DCMF</strain>
    </source>
</reference>
<dbReference type="RefSeq" id="WP_148133347.1">
    <property type="nucleotide sequence ID" value="NZ_CP017634.1"/>
</dbReference>